<reference evidence="1 2" key="1">
    <citation type="journal article" date="2018" name="Arch. Microbiol.">
        <title>New insights into the metabolic potential of the phototrophic purple bacterium Rhodopila globiformis DSM 161(T) from its draft genome sequence and evidence for a vanadium-dependent nitrogenase.</title>
        <authorList>
            <person name="Imhoff J.F."/>
            <person name="Rahn T."/>
            <person name="Kunzel S."/>
            <person name="Neulinger S.C."/>
        </authorList>
    </citation>
    <scope>NUCLEOTIDE SEQUENCE [LARGE SCALE GENOMIC DNA]</scope>
    <source>
        <strain evidence="1 2">DSM 16996</strain>
    </source>
</reference>
<organism evidence="1 2">
    <name type="scientific">Rhodoblastus sphagnicola</name>
    <dbReference type="NCBI Taxonomy" id="333368"/>
    <lineage>
        <taxon>Bacteria</taxon>
        <taxon>Pseudomonadati</taxon>
        <taxon>Pseudomonadota</taxon>
        <taxon>Alphaproteobacteria</taxon>
        <taxon>Hyphomicrobiales</taxon>
        <taxon>Rhodoblastaceae</taxon>
        <taxon>Rhodoblastus</taxon>
    </lineage>
</organism>
<gene>
    <name evidence="1" type="ORF">CCR94_18225</name>
</gene>
<dbReference type="AlphaFoldDB" id="A0A2S6N0X2"/>
<name>A0A2S6N0X2_9HYPH</name>
<dbReference type="RefSeq" id="WP_104509269.1">
    <property type="nucleotide sequence ID" value="NZ_JACIGC010000031.1"/>
</dbReference>
<proteinExistence type="predicted"/>
<dbReference type="Proteomes" id="UP000239089">
    <property type="component" value="Unassembled WGS sequence"/>
</dbReference>
<accession>A0A2S6N0X2</accession>
<protein>
    <submittedName>
        <fullName evidence="1">Uncharacterized protein</fullName>
    </submittedName>
</protein>
<keyword evidence="2" id="KW-1185">Reference proteome</keyword>
<evidence type="ECO:0000313" key="1">
    <source>
        <dbReference type="EMBL" id="PPQ28236.1"/>
    </source>
</evidence>
<sequence length="80" mass="9360">MPACEVTVEFCSIDPRDPMGPRMFVAHWFAHVIEHRRRHFVRYRETMDFAERKATKTDVVRDHIPAEARNLIGPPTTLKA</sequence>
<dbReference type="EMBL" id="NHSJ01000112">
    <property type="protein sequence ID" value="PPQ28236.1"/>
    <property type="molecule type" value="Genomic_DNA"/>
</dbReference>
<evidence type="ECO:0000313" key="2">
    <source>
        <dbReference type="Proteomes" id="UP000239089"/>
    </source>
</evidence>
<comment type="caution">
    <text evidence="1">The sequence shown here is derived from an EMBL/GenBank/DDBJ whole genome shotgun (WGS) entry which is preliminary data.</text>
</comment>